<keyword evidence="3" id="KW-0067">ATP-binding</keyword>
<dbReference type="InterPro" id="IPR027417">
    <property type="entry name" value="P-loop_NTPase"/>
</dbReference>
<dbReference type="Proteomes" id="UP000603234">
    <property type="component" value="Unassembled WGS sequence"/>
</dbReference>
<feature type="domain" description="Helicase ATP-binding" evidence="1">
    <location>
        <begin position="39"/>
        <end position="227"/>
    </location>
</feature>
<dbReference type="RefSeq" id="WP_186840875.1">
    <property type="nucleotide sequence ID" value="NZ_WJBC01000001.1"/>
</dbReference>
<dbReference type="Gene3D" id="3.40.50.300">
    <property type="entry name" value="P-loop containing nucleotide triphosphate hydrolases"/>
    <property type="match status" value="2"/>
</dbReference>
<dbReference type="SMART" id="SM00507">
    <property type="entry name" value="HNHc"/>
    <property type="match status" value="1"/>
</dbReference>
<evidence type="ECO:0000259" key="2">
    <source>
        <dbReference type="PROSITE" id="PS51194"/>
    </source>
</evidence>
<dbReference type="Gene3D" id="1.10.30.50">
    <property type="match status" value="1"/>
</dbReference>
<keyword evidence="3" id="KW-0378">Hydrolase</keyword>
<organism evidence="3 4">
    <name type="scientific">Acetobacterium fimetarium</name>
    <dbReference type="NCBI Taxonomy" id="52691"/>
    <lineage>
        <taxon>Bacteria</taxon>
        <taxon>Bacillati</taxon>
        <taxon>Bacillota</taxon>
        <taxon>Clostridia</taxon>
        <taxon>Eubacteriales</taxon>
        <taxon>Eubacteriaceae</taxon>
        <taxon>Acetobacterium</taxon>
    </lineage>
</organism>
<dbReference type="InterPro" id="IPR001650">
    <property type="entry name" value="Helicase_C-like"/>
</dbReference>
<protein>
    <submittedName>
        <fullName evidence="3">DEAD/DEAH box helicase</fullName>
    </submittedName>
</protein>
<dbReference type="SMART" id="SM00487">
    <property type="entry name" value="DEXDc"/>
    <property type="match status" value="1"/>
</dbReference>
<dbReference type="PANTHER" id="PTHR47396:SF1">
    <property type="entry name" value="ATP-DEPENDENT HELICASE IRC3-RELATED"/>
    <property type="match status" value="1"/>
</dbReference>
<dbReference type="CDD" id="cd00085">
    <property type="entry name" value="HNHc"/>
    <property type="match status" value="1"/>
</dbReference>
<evidence type="ECO:0000313" key="4">
    <source>
        <dbReference type="Proteomes" id="UP000603234"/>
    </source>
</evidence>
<evidence type="ECO:0000313" key="3">
    <source>
        <dbReference type="EMBL" id="MBC3802954.1"/>
    </source>
</evidence>
<dbReference type="InterPro" id="IPR003615">
    <property type="entry name" value="HNH_nuc"/>
</dbReference>
<dbReference type="PROSITE" id="PS51192">
    <property type="entry name" value="HELICASE_ATP_BIND_1"/>
    <property type="match status" value="1"/>
</dbReference>
<dbReference type="InterPro" id="IPR050742">
    <property type="entry name" value="Helicase_Restrict-Modif_Enz"/>
</dbReference>
<evidence type="ECO:0000259" key="1">
    <source>
        <dbReference type="PROSITE" id="PS51192"/>
    </source>
</evidence>
<dbReference type="Pfam" id="PF04851">
    <property type="entry name" value="ResIII"/>
    <property type="match status" value="1"/>
</dbReference>
<reference evidence="3 4" key="1">
    <citation type="journal article" date="2020" name="mSystems">
        <title>Defining Genomic and Predicted Metabolic Features of the Acetobacterium Genus.</title>
        <authorList>
            <person name="Ross D.E."/>
            <person name="Marshall C.W."/>
            <person name="Gulliver D."/>
            <person name="May H.D."/>
            <person name="Norman R.S."/>
        </authorList>
    </citation>
    <scope>NUCLEOTIDE SEQUENCE [LARGE SCALE GENOMIC DNA]</scope>
    <source>
        <strain evidence="3 4">DSM 8238</strain>
    </source>
</reference>
<feature type="domain" description="Helicase C-terminal" evidence="2">
    <location>
        <begin position="291"/>
        <end position="477"/>
    </location>
</feature>
<dbReference type="EMBL" id="WJBC01000001">
    <property type="protein sequence ID" value="MBC3802954.1"/>
    <property type="molecule type" value="Genomic_DNA"/>
</dbReference>
<dbReference type="SMART" id="SM00490">
    <property type="entry name" value="HELICc"/>
    <property type="match status" value="1"/>
</dbReference>
<dbReference type="InterPro" id="IPR006935">
    <property type="entry name" value="Helicase/UvrB_N"/>
</dbReference>
<proteinExistence type="predicted"/>
<dbReference type="PROSITE" id="PS51194">
    <property type="entry name" value="HELICASE_CTER"/>
    <property type="match status" value="1"/>
</dbReference>
<accession>A0ABR6WQQ1</accession>
<dbReference type="GO" id="GO:0004386">
    <property type="term" value="F:helicase activity"/>
    <property type="evidence" value="ECO:0007669"/>
    <property type="project" value="UniProtKB-KW"/>
</dbReference>
<comment type="caution">
    <text evidence="3">The sequence shown here is derived from an EMBL/GenBank/DDBJ whole genome shotgun (WGS) entry which is preliminary data.</text>
</comment>
<keyword evidence="3" id="KW-0347">Helicase</keyword>
<dbReference type="InterPro" id="IPR002711">
    <property type="entry name" value="HNH"/>
</dbReference>
<dbReference type="Pfam" id="PF01844">
    <property type="entry name" value="HNH"/>
    <property type="match status" value="1"/>
</dbReference>
<keyword evidence="4" id="KW-1185">Reference proteome</keyword>
<name>A0ABR6WQQ1_9FIRM</name>
<sequence>MNYESLDLVKLRKDNEGKFGKEKRSHQIDSFVALSKTYNFPMEGYKGGLLVLPTGAGKTFTAVRWICENILSKNIKVLWLAQSSYLLDQACNTFLENVVSIPPSRDTLNVRVVSSDPAHSNSSDIETTDDVLIMTTQTAISKFNNVPEDINGEKVDSYFKRFINSCKDTQIFVVLDEAHHAPAYGCRNLLIDIKEMIPNLYLLGLTATPTYSDKKNSGWLFKIFDKGILYEAKTTKLIAENILALPVYIEKSTGRELEVDDKLYNRLVREHKDLPGEIVEKLAHDSARNDYIVNEYVSNKSKYGKTIIFADRWFQCEYLKSKLNEKGINCEAIYSQIDAKANTPEERNKRSTTENQKIMKEFREGKYEVLINVKMMTEGVDIPDVKTVFLTRQTTSAILMTQMIGRALRGEKSGGGKGKSEANIVLFLDNWKRIINWANPIGDGTSNTKPIVRGAYPKEYISISLIEQLSKQINSGVRFADSPYLTYIPTGWYQTEYTVSITDDEQEEMETYSEFVMVFDSNKNKFEIFIDKSLNNIPDKFADEKIEDEQILTWLDKEIEEYFDLTQDDIGGKLKNELVKISRHLAQNGEAPIYHSFDERNDYNLDEVAMQLMYKDAISKYTVLQNEFNKNGSLWKVFYRDYNRFKSAYDAVENRLVDIKINGPIKPEPPINEEIFTDSNREPTKVIKEQVLRRDGYKCVCCGREKGKGVTLEVDHILPFSMRGITSVENLQTLCKECNKRKGINEINFKDIFKSNLNQSKDIVYMDKAGRESPQCSLIRTINFFYHCKAVSDIKFHIRRSGKYYSEWVIELFEGNNIEWLMKHENELLSYVQNELGCPQVKNLSVISVG</sequence>
<dbReference type="PANTHER" id="PTHR47396">
    <property type="entry name" value="TYPE I RESTRICTION ENZYME ECOKI R PROTEIN"/>
    <property type="match status" value="1"/>
</dbReference>
<dbReference type="Pfam" id="PF00271">
    <property type="entry name" value="Helicase_C"/>
    <property type="match status" value="1"/>
</dbReference>
<dbReference type="SUPFAM" id="SSF52540">
    <property type="entry name" value="P-loop containing nucleoside triphosphate hydrolases"/>
    <property type="match status" value="1"/>
</dbReference>
<dbReference type="InterPro" id="IPR014001">
    <property type="entry name" value="Helicase_ATP-bd"/>
</dbReference>
<gene>
    <name evidence="3" type="ORF">GH808_00660</name>
</gene>
<keyword evidence="3" id="KW-0547">Nucleotide-binding</keyword>